<sequence>MRTLADALQESADAAEAHDYAKALELLVWIHDNPNPADPSSEMFRRAYGFLAFGVLAGVYEPAKAKLIELVTAKRAQVAAGLADDATKADLRALEARLRDSEA</sequence>
<dbReference type="RefSeq" id="WP_379775065.1">
    <property type="nucleotide sequence ID" value="NZ_JBHSMZ010000016.1"/>
</dbReference>
<name>A0ABW0S215_9BURK</name>
<evidence type="ECO:0000313" key="2">
    <source>
        <dbReference type="Proteomes" id="UP001596086"/>
    </source>
</evidence>
<proteinExistence type="predicted"/>
<comment type="caution">
    <text evidence="1">The sequence shown here is derived from an EMBL/GenBank/DDBJ whole genome shotgun (WGS) entry which is preliminary data.</text>
</comment>
<organism evidence="1 2">
    <name type="scientific">Massilia aerilata</name>
    <dbReference type="NCBI Taxonomy" id="453817"/>
    <lineage>
        <taxon>Bacteria</taxon>
        <taxon>Pseudomonadati</taxon>
        <taxon>Pseudomonadota</taxon>
        <taxon>Betaproteobacteria</taxon>
        <taxon>Burkholderiales</taxon>
        <taxon>Oxalobacteraceae</taxon>
        <taxon>Telluria group</taxon>
        <taxon>Massilia</taxon>
    </lineage>
</organism>
<dbReference type="EMBL" id="JBHSMZ010000016">
    <property type="protein sequence ID" value="MFC5550991.1"/>
    <property type="molecule type" value="Genomic_DNA"/>
</dbReference>
<reference evidence="2" key="1">
    <citation type="journal article" date="2019" name="Int. J. Syst. Evol. Microbiol.">
        <title>The Global Catalogue of Microorganisms (GCM) 10K type strain sequencing project: providing services to taxonomists for standard genome sequencing and annotation.</title>
        <authorList>
            <consortium name="The Broad Institute Genomics Platform"/>
            <consortium name="The Broad Institute Genome Sequencing Center for Infectious Disease"/>
            <person name="Wu L."/>
            <person name="Ma J."/>
        </authorList>
    </citation>
    <scope>NUCLEOTIDE SEQUENCE [LARGE SCALE GENOMIC DNA]</scope>
    <source>
        <strain evidence="2">CGMCC 4.5798</strain>
    </source>
</reference>
<evidence type="ECO:0000313" key="1">
    <source>
        <dbReference type="EMBL" id="MFC5550991.1"/>
    </source>
</evidence>
<accession>A0ABW0S215</accession>
<protein>
    <submittedName>
        <fullName evidence="1">Uncharacterized protein</fullName>
    </submittedName>
</protein>
<dbReference type="Proteomes" id="UP001596086">
    <property type="component" value="Unassembled WGS sequence"/>
</dbReference>
<gene>
    <name evidence="1" type="ORF">ACFPO9_20940</name>
</gene>
<keyword evidence="2" id="KW-1185">Reference proteome</keyword>